<evidence type="ECO:0000313" key="3">
    <source>
        <dbReference type="Proteomes" id="UP001140817"/>
    </source>
</evidence>
<feature type="transmembrane region" description="Helical" evidence="1">
    <location>
        <begin position="67"/>
        <end position="84"/>
    </location>
</feature>
<proteinExistence type="predicted"/>
<evidence type="ECO:0000313" key="2">
    <source>
        <dbReference type="EMBL" id="MCR1822009.1"/>
    </source>
</evidence>
<accession>A0A9X2M8T9</accession>
<dbReference type="Proteomes" id="UP001140817">
    <property type="component" value="Unassembled WGS sequence"/>
</dbReference>
<keyword evidence="1" id="KW-0472">Membrane</keyword>
<organism evidence="2 3">
    <name type="scientific">Terrisporobacter muris</name>
    <dbReference type="NCBI Taxonomy" id="2963284"/>
    <lineage>
        <taxon>Bacteria</taxon>
        <taxon>Bacillati</taxon>
        <taxon>Bacillota</taxon>
        <taxon>Clostridia</taxon>
        <taxon>Peptostreptococcales</taxon>
        <taxon>Peptostreptococcaceae</taxon>
        <taxon>Terrisporobacter</taxon>
    </lineage>
</organism>
<keyword evidence="1" id="KW-1133">Transmembrane helix</keyword>
<comment type="caution">
    <text evidence="2">The sequence shown here is derived from an EMBL/GenBank/DDBJ whole genome shotgun (WGS) entry which is preliminary data.</text>
</comment>
<dbReference type="Pfam" id="PF10779">
    <property type="entry name" value="XhlA"/>
    <property type="match status" value="1"/>
</dbReference>
<dbReference type="InterPro" id="IPR019715">
    <property type="entry name" value="Haemolysin_XhlA"/>
</dbReference>
<reference evidence="2" key="1">
    <citation type="submission" date="2022-07" db="EMBL/GenBank/DDBJ databases">
        <title>Enhanced cultured diversity of the mouse gut microbiota enables custom-made synthetic communities.</title>
        <authorList>
            <person name="Afrizal A."/>
        </authorList>
    </citation>
    <scope>NUCLEOTIDE SEQUENCE</scope>
    <source>
        <strain evidence="2">DSM 29186</strain>
    </source>
</reference>
<keyword evidence="3" id="KW-1185">Reference proteome</keyword>
<dbReference type="EMBL" id="JANKBY010000030">
    <property type="protein sequence ID" value="MCR1822009.1"/>
    <property type="molecule type" value="Genomic_DNA"/>
</dbReference>
<protein>
    <submittedName>
        <fullName evidence="2">Hemolysin XhlA family protein</fullName>
    </submittedName>
</protein>
<sequence length="88" mass="10501">MRIKILNRKDYNMDELHLRDTLERHEKRLNGHSERIDKLEKNQAKTDVKIENLCNSLEKLTGTLNKLTYVLITTLVGFFIWSIQQNLF</sequence>
<evidence type="ECO:0000256" key="1">
    <source>
        <dbReference type="SAM" id="Phobius"/>
    </source>
</evidence>
<gene>
    <name evidence="2" type="ORF">NSA58_04340</name>
</gene>
<keyword evidence="1" id="KW-0812">Transmembrane</keyword>
<dbReference type="AlphaFoldDB" id="A0A9X2M8T9"/>
<name>A0A9X2M8T9_9FIRM</name>